<feature type="non-terminal residue" evidence="8">
    <location>
        <position position="1"/>
    </location>
</feature>
<dbReference type="SUPFAM" id="SSF55486">
    <property type="entry name" value="Metalloproteases ('zincins'), catalytic domain"/>
    <property type="match status" value="1"/>
</dbReference>
<dbReference type="InterPro" id="IPR001567">
    <property type="entry name" value="Pept_M3A_M3B_dom"/>
</dbReference>
<evidence type="ECO:0000256" key="3">
    <source>
        <dbReference type="ARBA" id="ARBA00022723"/>
    </source>
</evidence>
<dbReference type="AlphaFoldDB" id="A0A381W2C1"/>
<name>A0A381W2C1_9ZZZZ</name>
<dbReference type="GO" id="GO:0046872">
    <property type="term" value="F:metal ion binding"/>
    <property type="evidence" value="ECO:0007669"/>
    <property type="project" value="UniProtKB-KW"/>
</dbReference>
<keyword evidence="6" id="KW-0482">Metalloprotease</keyword>
<dbReference type="GO" id="GO:0006518">
    <property type="term" value="P:peptide metabolic process"/>
    <property type="evidence" value="ECO:0007669"/>
    <property type="project" value="TreeGrafter"/>
</dbReference>
<dbReference type="Gene3D" id="1.10.1370.20">
    <property type="entry name" value="Oligoendopeptidase f, C-terminal domain"/>
    <property type="match status" value="1"/>
</dbReference>
<evidence type="ECO:0000256" key="5">
    <source>
        <dbReference type="ARBA" id="ARBA00022833"/>
    </source>
</evidence>
<dbReference type="PANTHER" id="PTHR11804:SF5">
    <property type="entry name" value="OLIGOENDOPEPTIDASE F"/>
    <property type="match status" value="1"/>
</dbReference>
<gene>
    <name evidence="8" type="ORF">METZ01_LOCUS99550</name>
</gene>
<dbReference type="InterPro" id="IPR045090">
    <property type="entry name" value="Pept_M3A_M3B"/>
</dbReference>
<evidence type="ECO:0000256" key="6">
    <source>
        <dbReference type="ARBA" id="ARBA00023049"/>
    </source>
</evidence>
<sequence>RGKSPGAFSASTVPSAHPYILVNFQGKTRDVATLAHELGHGVHQYLAAKKQGHFNSATPLTVAETASVFGEMLTFKSILNNEKNLKEKKALLANKVEDMLNTVIRQIAFFEFEKQIHTKRKQSELTVEQICNIWMEVQKQSLGPSIEFEEEYKYYWTYIPHFIHSPFYVYAYAFGDCLVNSLYGVYKEGLINFDTKYINLLESGGSQRYRELLKPFNLNPSKSSFWIKGISVIENFIDELEEL</sequence>
<organism evidence="8">
    <name type="scientific">marine metagenome</name>
    <dbReference type="NCBI Taxonomy" id="408172"/>
    <lineage>
        <taxon>unclassified sequences</taxon>
        <taxon>metagenomes</taxon>
        <taxon>ecological metagenomes</taxon>
    </lineage>
</organism>
<dbReference type="GO" id="GO:0004222">
    <property type="term" value="F:metalloendopeptidase activity"/>
    <property type="evidence" value="ECO:0007669"/>
    <property type="project" value="InterPro"/>
</dbReference>
<keyword evidence="3" id="KW-0479">Metal-binding</keyword>
<accession>A0A381W2C1</accession>
<feature type="domain" description="Peptidase M3A/M3B catalytic" evidence="7">
    <location>
        <begin position="2"/>
        <end position="230"/>
    </location>
</feature>
<protein>
    <recommendedName>
        <fullName evidence="7">Peptidase M3A/M3B catalytic domain-containing protein</fullName>
    </recommendedName>
</protein>
<dbReference type="GO" id="GO:0006508">
    <property type="term" value="P:proteolysis"/>
    <property type="evidence" value="ECO:0007669"/>
    <property type="project" value="UniProtKB-KW"/>
</dbReference>
<keyword evidence="2" id="KW-0645">Protease</keyword>
<keyword evidence="4" id="KW-0378">Hydrolase</keyword>
<evidence type="ECO:0000256" key="4">
    <source>
        <dbReference type="ARBA" id="ARBA00022801"/>
    </source>
</evidence>
<proteinExistence type="predicted"/>
<evidence type="ECO:0000259" key="7">
    <source>
        <dbReference type="Pfam" id="PF01432"/>
    </source>
</evidence>
<evidence type="ECO:0000313" key="8">
    <source>
        <dbReference type="EMBL" id="SVA46696.1"/>
    </source>
</evidence>
<dbReference type="PANTHER" id="PTHR11804">
    <property type="entry name" value="PROTEASE M3 THIMET OLIGOPEPTIDASE-RELATED"/>
    <property type="match status" value="1"/>
</dbReference>
<keyword evidence="5" id="KW-0862">Zinc</keyword>
<comment type="cofactor">
    <cofactor evidence="1">
        <name>Zn(2+)</name>
        <dbReference type="ChEBI" id="CHEBI:29105"/>
    </cofactor>
</comment>
<evidence type="ECO:0000256" key="1">
    <source>
        <dbReference type="ARBA" id="ARBA00001947"/>
    </source>
</evidence>
<dbReference type="EMBL" id="UINC01010504">
    <property type="protein sequence ID" value="SVA46696.1"/>
    <property type="molecule type" value="Genomic_DNA"/>
</dbReference>
<reference evidence="8" key="1">
    <citation type="submission" date="2018-05" db="EMBL/GenBank/DDBJ databases">
        <authorList>
            <person name="Lanie J.A."/>
            <person name="Ng W.-L."/>
            <person name="Kazmierczak K.M."/>
            <person name="Andrzejewski T.M."/>
            <person name="Davidsen T.M."/>
            <person name="Wayne K.J."/>
            <person name="Tettelin H."/>
            <person name="Glass J.I."/>
            <person name="Rusch D."/>
            <person name="Podicherti R."/>
            <person name="Tsui H.-C.T."/>
            <person name="Winkler M.E."/>
        </authorList>
    </citation>
    <scope>NUCLEOTIDE SEQUENCE</scope>
</reference>
<evidence type="ECO:0000256" key="2">
    <source>
        <dbReference type="ARBA" id="ARBA00022670"/>
    </source>
</evidence>
<dbReference type="Pfam" id="PF01432">
    <property type="entry name" value="Peptidase_M3"/>
    <property type="match status" value="1"/>
</dbReference>
<dbReference type="InterPro" id="IPR042088">
    <property type="entry name" value="OligoPept_F_C"/>
</dbReference>